<dbReference type="SUPFAM" id="SSF100950">
    <property type="entry name" value="NagB/RpiA/CoA transferase-like"/>
    <property type="match status" value="1"/>
</dbReference>
<dbReference type="Gene3D" id="3.40.50.10470">
    <property type="entry name" value="Translation initiation factor eif-2b, domain 2"/>
    <property type="match status" value="1"/>
</dbReference>
<evidence type="ECO:0000313" key="3">
    <source>
        <dbReference type="EMBL" id="RCG26570.1"/>
    </source>
</evidence>
<dbReference type="InterPro" id="IPR042529">
    <property type="entry name" value="IF_2B-like_C"/>
</dbReference>
<proteinExistence type="inferred from homology"/>
<dbReference type="EMBL" id="QOIL01000019">
    <property type="protein sequence ID" value="RCG26570.1"/>
    <property type="molecule type" value="Genomic_DNA"/>
</dbReference>
<accession>A0A367FAH5</accession>
<dbReference type="InterPro" id="IPR000649">
    <property type="entry name" value="IF-2B-related"/>
</dbReference>
<evidence type="ECO:0000256" key="1">
    <source>
        <dbReference type="RuleBase" id="RU003814"/>
    </source>
</evidence>
<protein>
    <submittedName>
        <fullName evidence="3">Uncharacterized protein</fullName>
    </submittedName>
</protein>
<feature type="region of interest" description="Disordered" evidence="2">
    <location>
        <begin position="1"/>
        <end position="43"/>
    </location>
</feature>
<organism evidence="3 4">
    <name type="scientific">Sphaerisporangium album</name>
    <dbReference type="NCBI Taxonomy" id="509200"/>
    <lineage>
        <taxon>Bacteria</taxon>
        <taxon>Bacillati</taxon>
        <taxon>Actinomycetota</taxon>
        <taxon>Actinomycetes</taxon>
        <taxon>Streptosporangiales</taxon>
        <taxon>Streptosporangiaceae</taxon>
        <taxon>Sphaerisporangium</taxon>
    </lineage>
</organism>
<sequence>MEGVGRVGVSAPALADSVHRVPGTRGAAEGTRGHSPTLDATPPHLVTRIVTERGAFEPFRVSEHFTAAPVPGGLSREGRPAP</sequence>
<dbReference type="OrthoDB" id="9803436at2"/>
<evidence type="ECO:0000313" key="4">
    <source>
        <dbReference type="Proteomes" id="UP000253094"/>
    </source>
</evidence>
<evidence type="ECO:0000256" key="2">
    <source>
        <dbReference type="SAM" id="MobiDB-lite"/>
    </source>
</evidence>
<gene>
    <name evidence="3" type="ORF">DQ384_29510</name>
</gene>
<comment type="caution">
    <text evidence="3">The sequence shown here is derived from an EMBL/GenBank/DDBJ whole genome shotgun (WGS) entry which is preliminary data.</text>
</comment>
<dbReference type="Proteomes" id="UP000253094">
    <property type="component" value="Unassembled WGS sequence"/>
</dbReference>
<name>A0A367FAH5_9ACTN</name>
<dbReference type="AlphaFoldDB" id="A0A367FAH5"/>
<reference evidence="3 4" key="1">
    <citation type="submission" date="2018-06" db="EMBL/GenBank/DDBJ databases">
        <title>Sphaerisporangium craniellae sp. nov., isolated from a marine sponge in the South China Sea.</title>
        <authorList>
            <person name="Li L."/>
        </authorList>
    </citation>
    <scope>NUCLEOTIDE SEQUENCE [LARGE SCALE GENOMIC DNA]</scope>
    <source>
        <strain evidence="3 4">CCTCC AA 208026</strain>
    </source>
</reference>
<comment type="similarity">
    <text evidence="1">Belongs to the eIF-2B alpha/beta/delta subunits family.</text>
</comment>
<keyword evidence="4" id="KW-1185">Reference proteome</keyword>
<dbReference type="Pfam" id="PF01008">
    <property type="entry name" value="IF-2B"/>
    <property type="match status" value="1"/>
</dbReference>
<dbReference type="InterPro" id="IPR037171">
    <property type="entry name" value="NagB/RpiA_transferase-like"/>
</dbReference>